<protein>
    <submittedName>
        <fullName evidence="2">Uncharacterized protein</fullName>
    </submittedName>
</protein>
<sequence length="144" mass="15674">MGPFEQIAIDYLIDATRTLDEAASRFASAWETGECVTAEDLSRAAVAQHLRDWWQQVMNQIDVDEAVDIVTAIMESRRAAEAYLISASQLSYGELFTQAMAQARRQAARQFLDSTRHLAEALTGPTSAGRSAPATGPAGGERRA</sequence>
<comment type="caution">
    <text evidence="2">The sequence shown here is derived from an EMBL/GenBank/DDBJ whole genome shotgun (WGS) entry which is preliminary data.</text>
</comment>
<dbReference type="Proteomes" id="UP000327011">
    <property type="component" value="Unassembled WGS sequence"/>
</dbReference>
<evidence type="ECO:0000256" key="1">
    <source>
        <dbReference type="SAM" id="MobiDB-lite"/>
    </source>
</evidence>
<feature type="region of interest" description="Disordered" evidence="1">
    <location>
        <begin position="122"/>
        <end position="144"/>
    </location>
</feature>
<keyword evidence="3" id="KW-1185">Reference proteome</keyword>
<proteinExistence type="predicted"/>
<dbReference type="RefSeq" id="WP_150936461.1">
    <property type="nucleotide sequence ID" value="NZ_VYTZ01000009.1"/>
</dbReference>
<evidence type="ECO:0000313" key="2">
    <source>
        <dbReference type="EMBL" id="KAA9375967.1"/>
    </source>
</evidence>
<dbReference type="AlphaFoldDB" id="A0A5J5JWX1"/>
<name>A0A5J5JWX1_9ACTN</name>
<evidence type="ECO:0000313" key="3">
    <source>
        <dbReference type="Proteomes" id="UP000327011"/>
    </source>
</evidence>
<reference evidence="2 3" key="1">
    <citation type="submission" date="2019-09" db="EMBL/GenBank/DDBJ databases">
        <title>Screening of Novel Bioactive Compounds from Soil-Associated.</title>
        <authorList>
            <person name="Gong X."/>
        </authorList>
    </citation>
    <scope>NUCLEOTIDE SEQUENCE [LARGE SCALE GENOMIC DNA]</scope>
    <source>
        <strain evidence="2 3">Gxj-6</strain>
    </source>
</reference>
<organism evidence="2 3">
    <name type="scientific">Microbispora cellulosiformans</name>
    <dbReference type="NCBI Taxonomy" id="2614688"/>
    <lineage>
        <taxon>Bacteria</taxon>
        <taxon>Bacillati</taxon>
        <taxon>Actinomycetota</taxon>
        <taxon>Actinomycetes</taxon>
        <taxon>Streptosporangiales</taxon>
        <taxon>Streptosporangiaceae</taxon>
        <taxon>Microbispora</taxon>
    </lineage>
</organism>
<dbReference type="EMBL" id="VYTZ01000009">
    <property type="protein sequence ID" value="KAA9375967.1"/>
    <property type="molecule type" value="Genomic_DNA"/>
</dbReference>
<accession>A0A5J5JWX1</accession>
<gene>
    <name evidence="2" type="ORF">F5972_24925</name>
</gene>
<dbReference type="Gene3D" id="3.40.50.720">
    <property type="entry name" value="NAD(P)-binding Rossmann-like Domain"/>
    <property type="match status" value="1"/>
</dbReference>